<dbReference type="Proteomes" id="UP000180253">
    <property type="component" value="Unassembled WGS sequence"/>
</dbReference>
<name>A0A1S1N454_9GAMM</name>
<dbReference type="InterPro" id="IPR009003">
    <property type="entry name" value="Peptidase_S1_PA"/>
</dbReference>
<gene>
    <name evidence="1" type="ORF">BIW53_08750</name>
</gene>
<dbReference type="STRING" id="327939.BIW53_08750"/>
<dbReference type="Gene3D" id="2.40.10.120">
    <property type="match status" value="1"/>
</dbReference>
<dbReference type="AlphaFoldDB" id="A0A1S1N454"/>
<keyword evidence="2" id="KW-1185">Reference proteome</keyword>
<sequence length="304" mass="33138">MIYIEHIDTLKLEPTFVRAMGLAKKLLMLGVTVALFGCGTSQTHQGKELAIAYQNNSSTQSDEGKDVVINYQVLISVSLGDNRFSNGMGIPLNQELVVTADHVVEGSQVGDLVNVQLGELGKLSRPLLAKVVLRSPKTDLAYIKLVDHRLNPEVVPKWCENEQFGSRVTMSMLAPDSRLTTASGTLSGITERPLMTESFNTKASKEGFSPNKMRSEPVSWILLHQALQGGFSGGAMYDVKSECVVAVSSLIASYNDLAEPELYGSVYEAIKTKYWADHSKVIAFGIPAKTVFELAKSVQITKPL</sequence>
<evidence type="ECO:0000313" key="1">
    <source>
        <dbReference type="EMBL" id="OHU95895.1"/>
    </source>
</evidence>
<protein>
    <recommendedName>
        <fullName evidence="3">Serine protease</fullName>
    </recommendedName>
</protein>
<evidence type="ECO:0008006" key="3">
    <source>
        <dbReference type="Google" id="ProtNLM"/>
    </source>
</evidence>
<reference evidence="1 2" key="1">
    <citation type="submission" date="2016-10" db="EMBL/GenBank/DDBJ databases">
        <title>Pseudoalteromonas amylolytica sp. nov., isolated from the surface seawater.</title>
        <authorList>
            <person name="Wu Y.-H."/>
            <person name="Cheng H."/>
            <person name="Jin X.-B."/>
            <person name="Wang C.-S."/>
            <person name="Xu X.-W."/>
        </authorList>
    </citation>
    <scope>NUCLEOTIDE SEQUENCE [LARGE SCALE GENOMIC DNA]</scope>
    <source>
        <strain evidence="1 2">JCM 12483</strain>
    </source>
</reference>
<evidence type="ECO:0000313" key="2">
    <source>
        <dbReference type="Proteomes" id="UP000180253"/>
    </source>
</evidence>
<accession>A0A1S1N454</accession>
<dbReference type="RefSeq" id="WP_070991465.1">
    <property type="nucleotide sequence ID" value="NZ_CBCSHD010000001.1"/>
</dbReference>
<dbReference type="Pfam" id="PF13365">
    <property type="entry name" value="Trypsin_2"/>
    <property type="match status" value="1"/>
</dbReference>
<dbReference type="OrthoDB" id="6284375at2"/>
<proteinExistence type="predicted"/>
<organism evidence="1 2">
    <name type="scientific">Pseudoalteromonas byunsanensis</name>
    <dbReference type="NCBI Taxonomy" id="327939"/>
    <lineage>
        <taxon>Bacteria</taxon>
        <taxon>Pseudomonadati</taxon>
        <taxon>Pseudomonadota</taxon>
        <taxon>Gammaproteobacteria</taxon>
        <taxon>Alteromonadales</taxon>
        <taxon>Pseudoalteromonadaceae</taxon>
        <taxon>Pseudoalteromonas</taxon>
    </lineage>
</organism>
<comment type="caution">
    <text evidence="1">The sequence shown here is derived from an EMBL/GenBank/DDBJ whole genome shotgun (WGS) entry which is preliminary data.</text>
</comment>
<dbReference type="SUPFAM" id="SSF50494">
    <property type="entry name" value="Trypsin-like serine proteases"/>
    <property type="match status" value="1"/>
</dbReference>
<dbReference type="EMBL" id="MNAN01000028">
    <property type="protein sequence ID" value="OHU95895.1"/>
    <property type="molecule type" value="Genomic_DNA"/>
</dbReference>